<keyword evidence="3" id="KW-1185">Reference proteome</keyword>
<dbReference type="AlphaFoldDB" id="A0A1H3P573"/>
<gene>
    <name evidence="2" type="ORF">SAMN05192546_10613</name>
</gene>
<dbReference type="EMBL" id="FNPV01000006">
    <property type="protein sequence ID" value="SDY96201.1"/>
    <property type="molecule type" value="Genomic_DNA"/>
</dbReference>
<protein>
    <recommendedName>
        <fullName evidence="1">MAE-28990/MAE-18760-like HEPN domain-containing protein</fullName>
    </recommendedName>
</protein>
<name>A0A1H3P573_9FIRM</name>
<reference evidence="2 3" key="1">
    <citation type="submission" date="2016-10" db="EMBL/GenBank/DDBJ databases">
        <authorList>
            <person name="de Groot N.N."/>
        </authorList>
    </citation>
    <scope>NUCLEOTIDE SEQUENCE [LARGE SCALE GENOMIC DNA]</scope>
    <source>
        <strain evidence="2 3">APO</strain>
    </source>
</reference>
<sequence length="461" mass="54211">MNKVFVEKKYGFNTEEALELFFRFNNTIVISENDYVSMGSDNGHYDSRVVNLVSEIELQEFYGVHEANRYLRSEVLSIQNIITFITGIPFLEYSGYESCSTVIPRSIELKPTKFIFDDNDYTLALEKLIQKIKDDTQLSISLLDRWRKASYLSIESNDANLYHDEAILGYFHIIEMISEMFRDELKAKLTDGIFNQINSYYEENLHYNATQINDKLKKNRNIINELFIDSELSISQKCKFVLTKYELLDDVTSSFIDELIGTRNSIAHGRKSYNKNALWPVSPFFSLSHNSYECLDALSILSARLIDCYFETDIWKEKWEECHSFLLPSRDILNNFLKHPKGFTGVSVDSLFQGNAYNFTWDSFFYYYVQEPRKFNLERICNAIKDMYLSIEYNVENSEQLFNISVVLCDSCDRDVSNFARKIVVFCVDKKLFPWGNKKDIYGYLEYHGLEIPWYKDYLLK</sequence>
<evidence type="ECO:0000313" key="3">
    <source>
        <dbReference type="Proteomes" id="UP000199230"/>
    </source>
</evidence>
<dbReference type="OrthoDB" id="1488847at2"/>
<proteinExistence type="predicted"/>
<dbReference type="InterPro" id="IPR040788">
    <property type="entry name" value="HEPN_MAE_28990"/>
</dbReference>
<dbReference type="STRING" id="159292.SAMN05192546_10613"/>
<evidence type="ECO:0000259" key="1">
    <source>
        <dbReference type="Pfam" id="PF18737"/>
    </source>
</evidence>
<dbReference type="Proteomes" id="UP000199230">
    <property type="component" value="Unassembled WGS sequence"/>
</dbReference>
<evidence type="ECO:0000313" key="2">
    <source>
        <dbReference type="EMBL" id="SDY96201.1"/>
    </source>
</evidence>
<organism evidence="2 3">
    <name type="scientific">Tindallia californiensis</name>
    <dbReference type="NCBI Taxonomy" id="159292"/>
    <lineage>
        <taxon>Bacteria</taxon>
        <taxon>Bacillati</taxon>
        <taxon>Bacillota</taxon>
        <taxon>Clostridia</taxon>
        <taxon>Peptostreptococcales</taxon>
        <taxon>Tindalliaceae</taxon>
        <taxon>Tindallia</taxon>
    </lineage>
</organism>
<dbReference type="Pfam" id="PF18737">
    <property type="entry name" value="HEPN_MAE_28990"/>
    <property type="match status" value="1"/>
</dbReference>
<accession>A0A1H3P573</accession>
<feature type="domain" description="MAE-28990/MAE-18760-like HEPN" evidence="1">
    <location>
        <begin position="177"/>
        <end position="274"/>
    </location>
</feature>
<dbReference type="RefSeq" id="WP_093313665.1">
    <property type="nucleotide sequence ID" value="NZ_FNPV01000006.1"/>
</dbReference>